<evidence type="ECO:0000313" key="1">
    <source>
        <dbReference type="EMBL" id="JAH04035.1"/>
    </source>
</evidence>
<dbReference type="EMBL" id="GBXM01104542">
    <property type="protein sequence ID" value="JAH04035.1"/>
    <property type="molecule type" value="Transcribed_RNA"/>
</dbReference>
<name>A0A0E9PIX4_ANGAN</name>
<protein>
    <submittedName>
        <fullName evidence="1">Uncharacterized protein</fullName>
    </submittedName>
</protein>
<reference evidence="1" key="2">
    <citation type="journal article" date="2015" name="Fish Shellfish Immunol.">
        <title>Early steps in the European eel (Anguilla anguilla)-Vibrio vulnificus interaction in the gills: Role of the RtxA13 toxin.</title>
        <authorList>
            <person name="Callol A."/>
            <person name="Pajuelo D."/>
            <person name="Ebbesson L."/>
            <person name="Teles M."/>
            <person name="MacKenzie S."/>
            <person name="Amaro C."/>
        </authorList>
    </citation>
    <scope>NUCLEOTIDE SEQUENCE</scope>
</reference>
<accession>A0A0E9PIX4</accession>
<reference evidence="1" key="1">
    <citation type="submission" date="2014-11" db="EMBL/GenBank/DDBJ databases">
        <authorList>
            <person name="Amaro Gonzalez C."/>
        </authorList>
    </citation>
    <scope>NUCLEOTIDE SEQUENCE</scope>
</reference>
<proteinExistence type="predicted"/>
<organism evidence="1">
    <name type="scientific">Anguilla anguilla</name>
    <name type="common">European freshwater eel</name>
    <name type="synonym">Muraena anguilla</name>
    <dbReference type="NCBI Taxonomy" id="7936"/>
    <lineage>
        <taxon>Eukaryota</taxon>
        <taxon>Metazoa</taxon>
        <taxon>Chordata</taxon>
        <taxon>Craniata</taxon>
        <taxon>Vertebrata</taxon>
        <taxon>Euteleostomi</taxon>
        <taxon>Actinopterygii</taxon>
        <taxon>Neopterygii</taxon>
        <taxon>Teleostei</taxon>
        <taxon>Anguilliformes</taxon>
        <taxon>Anguillidae</taxon>
        <taxon>Anguilla</taxon>
    </lineage>
</organism>
<dbReference type="AlphaFoldDB" id="A0A0E9PIX4"/>
<sequence>MLHGMLSYPNRLRFILLTNVLQQCAIFVSMKHNDHYMFFNETHTIMNSMKQADLITRCVSFKSFCIMNCLSLSTLALQA</sequence>